<dbReference type="EMBL" id="QNSF01000010">
    <property type="protein sequence ID" value="RBP90072.1"/>
    <property type="molecule type" value="Genomic_DNA"/>
</dbReference>
<keyword evidence="2" id="KW-1185">Reference proteome</keyword>
<evidence type="ECO:0000313" key="2">
    <source>
        <dbReference type="Proteomes" id="UP000252731"/>
    </source>
</evidence>
<reference evidence="1 2" key="1">
    <citation type="submission" date="2018-06" db="EMBL/GenBank/DDBJ databases">
        <title>Freshwater and sediment microbial communities from various areas in North America, analyzing microbe dynamics in response to fracking.</title>
        <authorList>
            <person name="Lamendella R."/>
        </authorList>
    </citation>
    <scope>NUCLEOTIDE SEQUENCE [LARGE SCALE GENOMIC DNA]</scope>
    <source>
        <strain evidence="1 2">14_TX</strain>
    </source>
</reference>
<accession>A0A366JRK8</accession>
<gene>
    <name evidence="1" type="ORF">DFO70_110178</name>
</gene>
<sequence>MLWVLTQDKRSLVNVKEVIVKGKTVEGIISRSFFVYWSRVLGEYDSYERALEVVKQIHKKLEDEENGSTSFSMPQ</sequence>
<dbReference type="RefSeq" id="WP_113884247.1">
    <property type="nucleotide sequence ID" value="NZ_QNSF01000010.1"/>
</dbReference>
<proteinExistence type="predicted"/>
<evidence type="ECO:0000313" key="1">
    <source>
        <dbReference type="EMBL" id="RBP90072.1"/>
    </source>
</evidence>
<protein>
    <submittedName>
        <fullName evidence="1">Uncharacterized protein</fullName>
    </submittedName>
</protein>
<dbReference type="AlphaFoldDB" id="A0A366JRK8"/>
<comment type="caution">
    <text evidence="1">The sequence shown here is derived from an EMBL/GenBank/DDBJ whole genome shotgun (WGS) entry which is preliminary data.</text>
</comment>
<organism evidence="1 2">
    <name type="scientific">Cytobacillus firmus</name>
    <name type="common">Bacillus firmus</name>
    <dbReference type="NCBI Taxonomy" id="1399"/>
    <lineage>
        <taxon>Bacteria</taxon>
        <taxon>Bacillati</taxon>
        <taxon>Bacillota</taxon>
        <taxon>Bacilli</taxon>
        <taxon>Bacillales</taxon>
        <taxon>Bacillaceae</taxon>
        <taxon>Cytobacillus</taxon>
    </lineage>
</organism>
<dbReference type="Proteomes" id="UP000252731">
    <property type="component" value="Unassembled WGS sequence"/>
</dbReference>
<name>A0A366JRK8_CYTFI</name>
<dbReference type="OrthoDB" id="1756121at2"/>